<evidence type="ECO:0000256" key="3">
    <source>
        <dbReference type="HAMAP-Rule" id="MF_01077"/>
    </source>
</evidence>
<dbReference type="PANTHER" id="PTHR33867">
    <property type="entry name" value="RIBOSOME MATURATION FACTOR RIMP"/>
    <property type="match status" value="1"/>
</dbReference>
<evidence type="ECO:0000259" key="4">
    <source>
        <dbReference type="Pfam" id="PF02576"/>
    </source>
</evidence>
<dbReference type="Pfam" id="PF17384">
    <property type="entry name" value="DUF150_C"/>
    <property type="match status" value="1"/>
</dbReference>
<dbReference type="NCBIfam" id="NF000935">
    <property type="entry name" value="PRK00092.3-3"/>
    <property type="match status" value="1"/>
</dbReference>
<dbReference type="InterPro" id="IPR028998">
    <property type="entry name" value="RimP_C"/>
</dbReference>
<evidence type="ECO:0000259" key="5">
    <source>
        <dbReference type="Pfam" id="PF17384"/>
    </source>
</evidence>
<dbReference type="InterPro" id="IPR003728">
    <property type="entry name" value="Ribosome_maturation_RimP"/>
</dbReference>
<name>A0ABR7ZSN6_9CYAN</name>
<dbReference type="Gene3D" id="2.30.30.180">
    <property type="entry name" value="Ribosome maturation factor RimP, C-terminal domain"/>
    <property type="match status" value="1"/>
</dbReference>
<dbReference type="CDD" id="cd01734">
    <property type="entry name" value="YlxS_C"/>
    <property type="match status" value="1"/>
</dbReference>
<dbReference type="InterPro" id="IPR035956">
    <property type="entry name" value="RimP_N_sf"/>
</dbReference>
<comment type="similarity">
    <text evidence="3">Belongs to the RimP family.</text>
</comment>
<dbReference type="Gene3D" id="3.30.300.70">
    <property type="entry name" value="RimP-like superfamily, N-terminal"/>
    <property type="match status" value="1"/>
</dbReference>
<evidence type="ECO:0000256" key="1">
    <source>
        <dbReference type="ARBA" id="ARBA00022490"/>
    </source>
</evidence>
<evidence type="ECO:0000313" key="6">
    <source>
        <dbReference type="EMBL" id="MBD2186537.1"/>
    </source>
</evidence>
<dbReference type="InterPro" id="IPR036847">
    <property type="entry name" value="RimP_C_sf"/>
</dbReference>
<feature type="domain" description="Ribosome maturation factor RimP N-terminal" evidence="4">
    <location>
        <begin position="12"/>
        <end position="85"/>
    </location>
</feature>
<dbReference type="SUPFAM" id="SSF75420">
    <property type="entry name" value="YhbC-like, N-terminal domain"/>
    <property type="match status" value="1"/>
</dbReference>
<keyword evidence="2 3" id="KW-0690">Ribosome biogenesis</keyword>
<feature type="domain" description="Ribosome maturation factor RimP C-terminal" evidence="5">
    <location>
        <begin position="90"/>
        <end position="149"/>
    </location>
</feature>
<comment type="caution">
    <text evidence="6">The sequence shown here is derived from an EMBL/GenBank/DDBJ whole genome shotgun (WGS) entry which is preliminary data.</text>
</comment>
<proteinExistence type="inferred from homology"/>
<dbReference type="EMBL" id="JACJQB010000001">
    <property type="protein sequence ID" value="MBD2186537.1"/>
    <property type="molecule type" value="Genomic_DNA"/>
</dbReference>
<protein>
    <recommendedName>
        <fullName evidence="3">Ribosome maturation factor RimP</fullName>
    </recommendedName>
</protein>
<dbReference type="Pfam" id="PF02576">
    <property type="entry name" value="RimP_N"/>
    <property type="match status" value="1"/>
</dbReference>
<evidence type="ECO:0000256" key="2">
    <source>
        <dbReference type="ARBA" id="ARBA00022517"/>
    </source>
</evidence>
<reference evidence="6 7" key="1">
    <citation type="journal article" date="2020" name="ISME J.">
        <title>Comparative genomics reveals insights into cyanobacterial evolution and habitat adaptation.</title>
        <authorList>
            <person name="Chen M.Y."/>
            <person name="Teng W.K."/>
            <person name="Zhao L."/>
            <person name="Hu C.X."/>
            <person name="Zhou Y.K."/>
            <person name="Han B.P."/>
            <person name="Song L.R."/>
            <person name="Shu W.S."/>
        </authorList>
    </citation>
    <scope>NUCLEOTIDE SEQUENCE [LARGE SCALE GENOMIC DNA]</scope>
    <source>
        <strain evidence="6 7">FACHB-723</strain>
    </source>
</reference>
<keyword evidence="7" id="KW-1185">Reference proteome</keyword>
<accession>A0ABR7ZSN6</accession>
<dbReference type="PANTHER" id="PTHR33867:SF1">
    <property type="entry name" value="RIBOSOME MATURATION FACTOR RIMP"/>
    <property type="match status" value="1"/>
</dbReference>
<organism evidence="6 7">
    <name type="scientific">Pseudanabaena mucicola FACHB-723</name>
    <dbReference type="NCBI Taxonomy" id="2692860"/>
    <lineage>
        <taxon>Bacteria</taxon>
        <taxon>Bacillati</taxon>
        <taxon>Cyanobacteriota</taxon>
        <taxon>Cyanophyceae</taxon>
        <taxon>Pseudanabaenales</taxon>
        <taxon>Pseudanabaenaceae</taxon>
        <taxon>Pseudanabaena</taxon>
    </lineage>
</organism>
<dbReference type="SUPFAM" id="SSF74942">
    <property type="entry name" value="YhbC-like, C-terminal domain"/>
    <property type="match status" value="1"/>
</dbReference>
<sequence>MSHPLIPQISQIAEEVASPLGLEVVDVVLHTNKNPVVLRVDIRNPNQNTGLDDCERMSRALEPTLDAIDLIPQAYVLEISSPGAERHLEGDREFVAFKGFMVNVFTTVPHDGKQTWTGHLVSRNDTQVAISIKGRIVNIPRHLIDRVELAKADSE</sequence>
<dbReference type="HAMAP" id="MF_01077">
    <property type="entry name" value="RimP"/>
    <property type="match status" value="1"/>
</dbReference>
<evidence type="ECO:0000313" key="7">
    <source>
        <dbReference type="Proteomes" id="UP000642094"/>
    </source>
</evidence>
<dbReference type="InterPro" id="IPR028989">
    <property type="entry name" value="RimP_N"/>
</dbReference>
<dbReference type="Proteomes" id="UP000642094">
    <property type="component" value="Unassembled WGS sequence"/>
</dbReference>
<comment type="subcellular location">
    <subcellularLocation>
        <location evidence="3">Cytoplasm</location>
    </subcellularLocation>
</comment>
<comment type="function">
    <text evidence="3">Required for maturation of 30S ribosomal subunits.</text>
</comment>
<keyword evidence="1 3" id="KW-0963">Cytoplasm</keyword>
<dbReference type="RefSeq" id="WP_190401438.1">
    <property type="nucleotide sequence ID" value="NZ_JACJQB010000001.1"/>
</dbReference>
<gene>
    <name evidence="3 6" type="primary">rimP</name>
    <name evidence="6" type="ORF">H6F41_00065</name>
</gene>